<dbReference type="GO" id="GO:0001046">
    <property type="term" value="F:core promoter sequence-specific DNA binding"/>
    <property type="evidence" value="ECO:0007669"/>
    <property type="project" value="TreeGrafter"/>
</dbReference>
<evidence type="ECO:0000256" key="5">
    <source>
        <dbReference type="ARBA" id="ARBA00023125"/>
    </source>
</evidence>
<dbReference type="GO" id="GO:0005634">
    <property type="term" value="C:nucleus"/>
    <property type="evidence" value="ECO:0007669"/>
    <property type="project" value="UniProtKB-SubCell"/>
</dbReference>
<dbReference type="PANTHER" id="PTHR13421:SF16">
    <property type="entry name" value="SNRNA-ACTIVATING PROTEIN COMPLEX SUBUNIT 3"/>
    <property type="match status" value="1"/>
</dbReference>
<evidence type="ECO:0000256" key="9">
    <source>
        <dbReference type="ARBA" id="ARBA00025958"/>
    </source>
</evidence>
<protein>
    <recommendedName>
        <fullName evidence="3">snRNA-activating protein complex subunit 3</fullName>
    </recommendedName>
    <alternativeName>
        <fullName evidence="10">Small nuclear RNA-activating complex polypeptide 3</fullName>
    </alternativeName>
</protein>
<sequence>MINPFKRVAFFSVAALFKSMTDVHEYVTIPCPTTNAKELLQQFLAELPEEFFCVTEKEADSQLKSHMISLLGSEELFEELQKDCDLGNLYLEDEFHTLDELLHVVPDRGSRHLEPLKTLEAIPKDLSEKDIEKNSLGIRRRFRRPLVDLGYLNSPDGIFDCGLPIQDVVLTVFVYRPIALAVADCSNAPWTMVMEQRIEILGSQTLSTLRDAIKCPQDMIYLGDCSEAIDNPSVHIPARAIYPSSYFFIEGVFYDDLRDPRATRLSTSVIEWQDNRKEKANETYSASTMADHVLGDLTVTLGKPYLFLHQGNCEHVIIFTMMRLTDRTCAQSVSAYPKCTGKAPQRRMSCEACNSLRAQWLVHDAGDLLPKDPTMLCITCLRYLLYTPNGEKIHPRFRMSDLRELSANAEAFGILYEISKELSTGLSQEELRASLRLIESGADPTALALLVKQLKEEVRRMKAERTGMQYIP</sequence>
<proteinExistence type="inferred from homology"/>
<dbReference type="GO" id="GO:0033566">
    <property type="term" value="P:gamma-tubulin complex localization"/>
    <property type="evidence" value="ECO:0007669"/>
    <property type="project" value="InterPro"/>
</dbReference>
<evidence type="ECO:0000313" key="12">
    <source>
        <dbReference type="Proteomes" id="UP000282613"/>
    </source>
</evidence>
<evidence type="ECO:0000256" key="3">
    <source>
        <dbReference type="ARBA" id="ARBA00013634"/>
    </source>
</evidence>
<dbReference type="GO" id="GO:0042796">
    <property type="term" value="P:snRNA transcription by RNA polymerase III"/>
    <property type="evidence" value="ECO:0007669"/>
    <property type="project" value="TreeGrafter"/>
</dbReference>
<name>A0A0R3W1I8_TAEAS</name>
<evidence type="ECO:0000256" key="1">
    <source>
        <dbReference type="ARBA" id="ARBA00004123"/>
    </source>
</evidence>
<keyword evidence="5" id="KW-0238">DNA-binding</keyword>
<dbReference type="InterPro" id="IPR022214">
    <property type="entry name" value="MZT1"/>
</dbReference>
<dbReference type="PANTHER" id="PTHR13421">
    <property type="entry name" value="SNRNA-ACTIVATING PROTEIN COMPLEX SUBUNIT 3"/>
    <property type="match status" value="1"/>
</dbReference>
<evidence type="ECO:0000313" key="11">
    <source>
        <dbReference type="EMBL" id="VDK32068.1"/>
    </source>
</evidence>
<dbReference type="Pfam" id="PF12554">
    <property type="entry name" value="MOZART1"/>
    <property type="match status" value="1"/>
</dbReference>
<evidence type="ECO:0000256" key="7">
    <source>
        <dbReference type="ARBA" id="ARBA00023242"/>
    </source>
</evidence>
<keyword evidence="12" id="KW-1185">Reference proteome</keyword>
<keyword evidence="4" id="KW-0805">Transcription regulation</keyword>
<evidence type="ECO:0000313" key="13">
    <source>
        <dbReference type="WBParaSite" id="TASK_0000360201-mRNA-1"/>
    </source>
</evidence>
<dbReference type="InterPro" id="IPR022042">
    <property type="entry name" value="snRNA-activating_su3"/>
</dbReference>
<dbReference type="GO" id="GO:0000978">
    <property type="term" value="F:RNA polymerase II cis-regulatory region sequence-specific DNA binding"/>
    <property type="evidence" value="ECO:0007669"/>
    <property type="project" value="TreeGrafter"/>
</dbReference>
<comment type="subunit">
    <text evidence="9">Part of the SNAPc complex composed of 5 subunits: SNAPC1, SNAPC2, SNAPC3, SNAPC4 and SNAPC5. SNAPC3 interacts with SNAPC1.</text>
</comment>
<accession>A0A0R3W1I8</accession>
<dbReference type="STRING" id="60517.A0A0R3W1I8"/>
<dbReference type="WBParaSite" id="TASK_0000360201-mRNA-1">
    <property type="protein sequence ID" value="TASK_0000360201-mRNA-1"/>
    <property type="gene ID" value="TASK_0000360201"/>
</dbReference>
<keyword evidence="6" id="KW-0804">Transcription</keyword>
<dbReference type="GO" id="GO:0000931">
    <property type="term" value="C:gamma-tubulin ring complex"/>
    <property type="evidence" value="ECO:0007669"/>
    <property type="project" value="InterPro"/>
</dbReference>
<dbReference type="GO" id="GO:0019185">
    <property type="term" value="C:snRNA-activating protein complex"/>
    <property type="evidence" value="ECO:0007669"/>
    <property type="project" value="TreeGrafter"/>
</dbReference>
<reference evidence="11 12" key="2">
    <citation type="submission" date="2018-11" db="EMBL/GenBank/DDBJ databases">
        <authorList>
            <consortium name="Pathogen Informatics"/>
        </authorList>
    </citation>
    <scope>NUCLEOTIDE SEQUENCE [LARGE SCALE GENOMIC DNA]</scope>
</reference>
<comment type="function">
    <text evidence="8">Part of the SNAPc complex required for the transcription of both RNA polymerase II and III small-nuclear RNA genes. Binds to the proximal sequence element (PSE), a non-TATA-box basal promoter element common to these 2 types of genes. Recruits TBP and BRF2 to the U6 snRNA TATA box.</text>
</comment>
<dbReference type="Proteomes" id="UP000282613">
    <property type="component" value="Unassembled WGS sequence"/>
</dbReference>
<reference evidence="13" key="1">
    <citation type="submission" date="2017-02" db="UniProtKB">
        <authorList>
            <consortium name="WormBaseParasite"/>
        </authorList>
    </citation>
    <scope>IDENTIFICATION</scope>
</reference>
<dbReference type="AlphaFoldDB" id="A0A0R3W1I8"/>
<comment type="similarity">
    <text evidence="2">Belongs to the SNAPC3/SRD2 family.</text>
</comment>
<gene>
    <name evidence="11" type="ORF">TASK_LOCUS3603</name>
</gene>
<evidence type="ECO:0000256" key="4">
    <source>
        <dbReference type="ARBA" id="ARBA00023015"/>
    </source>
</evidence>
<dbReference type="GO" id="GO:0042795">
    <property type="term" value="P:snRNA transcription by RNA polymerase II"/>
    <property type="evidence" value="ECO:0007669"/>
    <property type="project" value="TreeGrafter"/>
</dbReference>
<evidence type="ECO:0000256" key="2">
    <source>
        <dbReference type="ARBA" id="ARBA00010410"/>
    </source>
</evidence>
<dbReference type="EMBL" id="UYRS01018305">
    <property type="protein sequence ID" value="VDK32068.1"/>
    <property type="molecule type" value="Genomic_DNA"/>
</dbReference>
<evidence type="ECO:0000256" key="6">
    <source>
        <dbReference type="ARBA" id="ARBA00023163"/>
    </source>
</evidence>
<dbReference type="OrthoDB" id="48571at2759"/>
<dbReference type="Pfam" id="PF12251">
    <property type="entry name" value="SNAPC3"/>
    <property type="match status" value="1"/>
</dbReference>
<dbReference type="GO" id="GO:0001006">
    <property type="term" value="F:RNA polymerase III type 3 promoter sequence-specific DNA binding"/>
    <property type="evidence" value="ECO:0007669"/>
    <property type="project" value="TreeGrafter"/>
</dbReference>
<keyword evidence="7" id="KW-0539">Nucleus</keyword>
<organism evidence="13">
    <name type="scientific">Taenia asiatica</name>
    <name type="common">Asian tapeworm</name>
    <dbReference type="NCBI Taxonomy" id="60517"/>
    <lineage>
        <taxon>Eukaryota</taxon>
        <taxon>Metazoa</taxon>
        <taxon>Spiralia</taxon>
        <taxon>Lophotrochozoa</taxon>
        <taxon>Platyhelminthes</taxon>
        <taxon>Cestoda</taxon>
        <taxon>Eucestoda</taxon>
        <taxon>Cyclophyllidea</taxon>
        <taxon>Taeniidae</taxon>
        <taxon>Taenia</taxon>
    </lineage>
</organism>
<dbReference type="GO" id="GO:0003681">
    <property type="term" value="F:bent DNA binding"/>
    <property type="evidence" value="ECO:0007669"/>
    <property type="project" value="TreeGrafter"/>
</dbReference>
<comment type="subcellular location">
    <subcellularLocation>
        <location evidence="1">Nucleus</location>
    </subcellularLocation>
</comment>
<evidence type="ECO:0000256" key="8">
    <source>
        <dbReference type="ARBA" id="ARBA00025193"/>
    </source>
</evidence>
<evidence type="ECO:0000256" key="10">
    <source>
        <dbReference type="ARBA" id="ARBA00029606"/>
    </source>
</evidence>